<name>A0ABM8C2U5_9BURK</name>
<evidence type="ECO:0000313" key="2">
    <source>
        <dbReference type="EMBL" id="BDT57505.1"/>
    </source>
</evidence>
<protein>
    <recommendedName>
        <fullName evidence="4">DUF1311 domain-containing protein</fullName>
    </recommendedName>
</protein>
<feature type="signal peptide" evidence="1">
    <location>
        <begin position="1"/>
        <end position="18"/>
    </location>
</feature>
<dbReference type="Proteomes" id="UP001163336">
    <property type="component" value="Chromosome"/>
</dbReference>
<dbReference type="RefSeq" id="WP_281912796.1">
    <property type="nucleotide sequence ID" value="NZ_AP026966.1"/>
</dbReference>
<evidence type="ECO:0000256" key="1">
    <source>
        <dbReference type="SAM" id="SignalP"/>
    </source>
</evidence>
<gene>
    <name evidence="2" type="ORF">MasN3_09990</name>
</gene>
<evidence type="ECO:0008006" key="4">
    <source>
        <dbReference type="Google" id="ProtNLM"/>
    </source>
</evidence>
<dbReference type="EMBL" id="AP026966">
    <property type="protein sequence ID" value="BDT57505.1"/>
    <property type="molecule type" value="Genomic_DNA"/>
</dbReference>
<feature type="chain" id="PRO_5046764910" description="DUF1311 domain-containing protein" evidence="1">
    <location>
        <begin position="19"/>
        <end position="166"/>
    </location>
</feature>
<keyword evidence="1" id="KW-0732">Signal</keyword>
<evidence type="ECO:0000313" key="3">
    <source>
        <dbReference type="Proteomes" id="UP001163336"/>
    </source>
</evidence>
<proteinExistence type="predicted"/>
<dbReference type="PROSITE" id="PS51257">
    <property type="entry name" value="PROKAR_LIPOPROTEIN"/>
    <property type="match status" value="1"/>
</dbReference>
<reference evidence="2" key="1">
    <citation type="submission" date="2022-11" db="EMBL/GenBank/DDBJ databases">
        <title>Isolation and characterization of PLA-degrading bacterium Massilia sp. from Antarctic soil.</title>
        <authorList>
            <person name="Sato K."/>
            <person name="Gomez-Fuentes C."/>
            <person name="Ahmad S.A."/>
            <person name="Zulkharnain A."/>
        </authorList>
    </citation>
    <scope>NUCLEOTIDE SEQUENCE</scope>
    <source>
        <strain evidence="2">N-3</strain>
    </source>
</reference>
<organism evidence="2 3">
    <name type="scientific">Massilia varians</name>
    <dbReference type="NCBI Taxonomy" id="457921"/>
    <lineage>
        <taxon>Bacteria</taxon>
        <taxon>Pseudomonadati</taxon>
        <taxon>Pseudomonadota</taxon>
        <taxon>Betaproteobacteria</taxon>
        <taxon>Burkholderiales</taxon>
        <taxon>Oxalobacteraceae</taxon>
        <taxon>Telluria group</taxon>
        <taxon>Massilia</taxon>
    </lineage>
</organism>
<sequence length="166" mass="17505">MKKLVGIVALTLAGSCAAAQQDTTGATRESAVAYWTSGYIGAELVGAGCLLPTLPDVQPGLAGQRPAALKAIATWKDCHRRLMGALAPETAHKAIPAELLASMTSAEREAALRHVAAVHGKLADALQADAARTIAAQQAWVEASQRNHDGYAEHLDATRDRYAQRR</sequence>
<keyword evidence="3" id="KW-1185">Reference proteome</keyword>
<accession>A0ABM8C2U5</accession>